<accession>G9XN66</accession>
<evidence type="ECO:0000256" key="1">
    <source>
        <dbReference type="SAM" id="MobiDB-lite"/>
    </source>
</evidence>
<comment type="caution">
    <text evidence="2">The sequence shown here is derived from an EMBL/GenBank/DDBJ whole genome shotgun (WGS) entry which is preliminary data.</text>
</comment>
<dbReference type="AlphaFoldDB" id="G9XN66"/>
<evidence type="ECO:0000313" key="2">
    <source>
        <dbReference type="EMBL" id="EHL06876.1"/>
    </source>
</evidence>
<evidence type="ECO:0000313" key="3">
    <source>
        <dbReference type="Proteomes" id="UP000004416"/>
    </source>
</evidence>
<proteinExistence type="predicted"/>
<gene>
    <name evidence="2" type="ORF">HMPREF0322_02407</name>
</gene>
<sequence length="42" mass="4452">MDKAVSAAFADAAGGMTGGYRKNPEKVSSRGDPKKIARRPKM</sequence>
<dbReference type="PATRIC" id="fig|537010.4.peg.2259"/>
<feature type="compositionally biased region" description="Low complexity" evidence="1">
    <location>
        <begin position="1"/>
        <end position="14"/>
    </location>
</feature>
<protein>
    <submittedName>
        <fullName evidence="2">Uncharacterized protein</fullName>
    </submittedName>
</protein>
<dbReference type="Proteomes" id="UP000004416">
    <property type="component" value="Unassembled WGS sequence"/>
</dbReference>
<name>G9XN66_DESHA</name>
<reference evidence="2 3" key="1">
    <citation type="submission" date="2011-08" db="EMBL/GenBank/DDBJ databases">
        <authorList>
            <person name="Weinstock G."/>
            <person name="Sodergren E."/>
            <person name="Clifton S."/>
            <person name="Fulton L."/>
            <person name="Fulton B."/>
            <person name="Courtney L."/>
            <person name="Fronick C."/>
            <person name="Harrison M."/>
            <person name="Strong C."/>
            <person name="Farmer C."/>
            <person name="Delahaunty K."/>
            <person name="Markovic C."/>
            <person name="Hall O."/>
            <person name="Minx P."/>
            <person name="Tomlinson C."/>
            <person name="Mitreva M."/>
            <person name="Hou S."/>
            <person name="Chen J."/>
            <person name="Wollam A."/>
            <person name="Pepin K.H."/>
            <person name="Johnson M."/>
            <person name="Bhonagiri V."/>
            <person name="Zhang X."/>
            <person name="Suruliraj S."/>
            <person name="Warren W."/>
            <person name="Chinwalla A."/>
            <person name="Mardis E.R."/>
            <person name="Wilson R.K."/>
        </authorList>
    </citation>
    <scope>NUCLEOTIDE SEQUENCE [LARGE SCALE GENOMIC DNA]</scope>
    <source>
        <strain evidence="2 3">DP7</strain>
    </source>
</reference>
<dbReference type="EMBL" id="AFZX01000059">
    <property type="protein sequence ID" value="EHL06876.1"/>
    <property type="molecule type" value="Genomic_DNA"/>
</dbReference>
<feature type="region of interest" description="Disordered" evidence="1">
    <location>
        <begin position="1"/>
        <end position="42"/>
    </location>
</feature>
<dbReference type="HOGENOM" id="CLU_3250458_0_0_9"/>
<feature type="compositionally biased region" description="Basic and acidic residues" evidence="1">
    <location>
        <begin position="22"/>
        <end position="35"/>
    </location>
</feature>
<organism evidence="2 3">
    <name type="scientific">Desulfitobacterium hafniense DP7</name>
    <dbReference type="NCBI Taxonomy" id="537010"/>
    <lineage>
        <taxon>Bacteria</taxon>
        <taxon>Bacillati</taxon>
        <taxon>Bacillota</taxon>
        <taxon>Clostridia</taxon>
        <taxon>Eubacteriales</taxon>
        <taxon>Desulfitobacteriaceae</taxon>
        <taxon>Desulfitobacterium</taxon>
    </lineage>
</organism>